<comment type="caution">
    <text evidence="1">The sequence shown here is derived from an EMBL/GenBank/DDBJ whole genome shotgun (WGS) entry which is preliminary data.</text>
</comment>
<proteinExistence type="predicted"/>
<dbReference type="AlphaFoldDB" id="A0A147I149"/>
<sequence>MGEVRAGRPVRGLIKAINGWYPVARFDARMTAVNPRSWAPRQAHDLYVLAVKSAEATGRRFATAGNLGSARYYQRLARQIAEGEPE</sequence>
<evidence type="ECO:0000313" key="1">
    <source>
        <dbReference type="EMBL" id="KTT71222.1"/>
    </source>
</evidence>
<accession>A0A147I149</accession>
<reference evidence="1 2" key="1">
    <citation type="journal article" date="2016" name="Front. Microbiol.">
        <title>Genomic Resource of Rice Seed Associated Bacteria.</title>
        <authorList>
            <person name="Midha S."/>
            <person name="Bansal K."/>
            <person name="Sharma S."/>
            <person name="Kumar N."/>
            <person name="Patil P.P."/>
            <person name="Chaudhry V."/>
            <person name="Patil P.B."/>
        </authorList>
    </citation>
    <scope>NUCLEOTIDE SEQUENCE [LARGE SCALE GENOMIC DNA]</scope>
    <source>
        <strain evidence="1 2">NS319</strain>
    </source>
</reference>
<protein>
    <submittedName>
        <fullName evidence="1">Uncharacterized protein</fullName>
    </submittedName>
</protein>
<gene>
    <name evidence="1" type="ORF">NS319_06610</name>
</gene>
<evidence type="ECO:0000313" key="2">
    <source>
        <dbReference type="Proteomes" id="UP000072867"/>
    </source>
</evidence>
<name>A0A147I149_9SPHN</name>
<dbReference type="Proteomes" id="UP000072867">
    <property type="component" value="Unassembled WGS sequence"/>
</dbReference>
<dbReference type="EMBL" id="LDTD01000042">
    <property type="protein sequence ID" value="KTT71222.1"/>
    <property type="molecule type" value="Genomic_DNA"/>
</dbReference>
<dbReference type="PATRIC" id="fig|33051.3.peg.2330"/>
<organism evidence="1 2">
    <name type="scientific">Sphingomonas sanguinis</name>
    <dbReference type="NCBI Taxonomy" id="33051"/>
    <lineage>
        <taxon>Bacteria</taxon>
        <taxon>Pseudomonadati</taxon>
        <taxon>Pseudomonadota</taxon>
        <taxon>Alphaproteobacteria</taxon>
        <taxon>Sphingomonadales</taxon>
        <taxon>Sphingomonadaceae</taxon>
        <taxon>Sphingomonas</taxon>
    </lineage>
</organism>